<feature type="domain" description="Gcp-like" evidence="1">
    <location>
        <begin position="2"/>
        <end position="60"/>
    </location>
</feature>
<dbReference type="InterPro" id="IPR000905">
    <property type="entry name" value="Gcp-like_dom"/>
</dbReference>
<organism evidence="2 3">
    <name type="scientific">Lupinus angustifolius</name>
    <name type="common">Narrow-leaved blue lupine</name>
    <dbReference type="NCBI Taxonomy" id="3871"/>
    <lineage>
        <taxon>Eukaryota</taxon>
        <taxon>Viridiplantae</taxon>
        <taxon>Streptophyta</taxon>
        <taxon>Embryophyta</taxon>
        <taxon>Tracheophyta</taxon>
        <taxon>Spermatophyta</taxon>
        <taxon>Magnoliopsida</taxon>
        <taxon>eudicotyledons</taxon>
        <taxon>Gunneridae</taxon>
        <taxon>Pentapetalae</taxon>
        <taxon>rosids</taxon>
        <taxon>fabids</taxon>
        <taxon>Fabales</taxon>
        <taxon>Fabaceae</taxon>
        <taxon>Papilionoideae</taxon>
        <taxon>50 kb inversion clade</taxon>
        <taxon>genistoids sensu lato</taxon>
        <taxon>core genistoids</taxon>
        <taxon>Genisteae</taxon>
        <taxon>Lupinus</taxon>
    </lineage>
</organism>
<reference evidence="2 3" key="1">
    <citation type="journal article" date="2017" name="Plant Biotechnol. J.">
        <title>A comprehensive draft genome sequence for lupin (Lupinus angustifolius), an emerging health food: insights into plant-microbe interactions and legume evolution.</title>
        <authorList>
            <person name="Hane J.K."/>
            <person name="Ming Y."/>
            <person name="Kamphuis L.G."/>
            <person name="Nelson M.N."/>
            <person name="Garg G."/>
            <person name="Atkins C.A."/>
            <person name="Bayer P.E."/>
            <person name="Bravo A."/>
            <person name="Bringans S."/>
            <person name="Cannon S."/>
            <person name="Edwards D."/>
            <person name="Foley R."/>
            <person name="Gao L.L."/>
            <person name="Harrison M.J."/>
            <person name="Huang W."/>
            <person name="Hurgobin B."/>
            <person name="Li S."/>
            <person name="Liu C.W."/>
            <person name="McGrath A."/>
            <person name="Morahan G."/>
            <person name="Murray J."/>
            <person name="Weller J."/>
            <person name="Jian J."/>
            <person name="Singh K.B."/>
        </authorList>
    </citation>
    <scope>NUCLEOTIDE SEQUENCE [LARGE SCALE GENOMIC DNA]</scope>
    <source>
        <strain evidence="3">cv. Tanjil</strain>
        <tissue evidence="2">Whole plant</tissue>
    </source>
</reference>
<dbReference type="FunFam" id="3.30.420.40:FF:000105">
    <property type="entry name" value="Probable tRNA N6-adenosine threonylcarbamoyltransferase"/>
    <property type="match status" value="1"/>
</dbReference>
<dbReference type="Gene3D" id="3.30.420.40">
    <property type="match status" value="2"/>
</dbReference>
<keyword evidence="3" id="KW-1185">Reference proteome</keyword>
<dbReference type="PRINTS" id="PR00789">
    <property type="entry name" value="OSIALOPTASE"/>
</dbReference>
<name>A0A1J7GSD2_LUPAN</name>
<dbReference type="AlphaFoldDB" id="A0A1J7GSD2"/>
<dbReference type="STRING" id="3871.A0A1J7GSD2"/>
<protein>
    <recommendedName>
        <fullName evidence="1">Gcp-like domain-containing protein</fullName>
    </recommendedName>
</protein>
<evidence type="ECO:0000259" key="1">
    <source>
        <dbReference type="Pfam" id="PF00814"/>
    </source>
</evidence>
<dbReference type="PANTHER" id="PTHR11735:SF14">
    <property type="entry name" value="TRNA N6-ADENOSINE THREONYLCARBAMOYLTRANSFERASE"/>
    <property type="match status" value="1"/>
</dbReference>
<dbReference type="InterPro" id="IPR017861">
    <property type="entry name" value="KAE1/TsaD"/>
</dbReference>
<dbReference type="EMBL" id="CM007370">
    <property type="protein sequence ID" value="OIW03455.1"/>
    <property type="molecule type" value="Genomic_DNA"/>
</dbReference>
<dbReference type="Gramene" id="OIW03455">
    <property type="protein sequence ID" value="OIW03455"/>
    <property type="gene ID" value="TanjilG_14680"/>
</dbReference>
<dbReference type="Pfam" id="PF00814">
    <property type="entry name" value="TsaD"/>
    <property type="match status" value="1"/>
</dbReference>
<gene>
    <name evidence="2" type="ORF">TanjilG_14680</name>
</gene>
<proteinExistence type="predicted"/>
<sequence length="125" mass="13760">MGAPLQVSTIVVRVLSQLWNKPIVAVNQCVAHIEMGRIVTGVDDPVVLSVSGGNTQVIAYSVDDRYCIDNGAMIAYTGLLEFAHGASSTPLEDSTFTQLFRTDEVKAIWRETSLEKLNRRTEKSF</sequence>
<dbReference type="Proteomes" id="UP000188354">
    <property type="component" value="Chromosome LG10"/>
</dbReference>
<dbReference type="PANTHER" id="PTHR11735">
    <property type="entry name" value="TRNA N6-ADENOSINE THREONYLCARBAMOYLTRANSFERASE"/>
    <property type="match status" value="1"/>
</dbReference>
<evidence type="ECO:0000313" key="2">
    <source>
        <dbReference type="EMBL" id="OIW03455.1"/>
    </source>
</evidence>
<dbReference type="GO" id="GO:0000408">
    <property type="term" value="C:EKC/KEOPS complex"/>
    <property type="evidence" value="ECO:0007669"/>
    <property type="project" value="TreeGrafter"/>
</dbReference>
<accession>A0A1J7GSD2</accession>
<evidence type="ECO:0000313" key="3">
    <source>
        <dbReference type="Proteomes" id="UP000188354"/>
    </source>
</evidence>
<dbReference type="GO" id="GO:0005737">
    <property type="term" value="C:cytoplasm"/>
    <property type="evidence" value="ECO:0007669"/>
    <property type="project" value="TreeGrafter"/>
</dbReference>